<organism evidence="4 5">
    <name type="scientific">Colletotrichum musicola</name>
    <dbReference type="NCBI Taxonomy" id="2175873"/>
    <lineage>
        <taxon>Eukaryota</taxon>
        <taxon>Fungi</taxon>
        <taxon>Dikarya</taxon>
        <taxon>Ascomycota</taxon>
        <taxon>Pezizomycotina</taxon>
        <taxon>Sordariomycetes</taxon>
        <taxon>Hypocreomycetidae</taxon>
        <taxon>Glomerellales</taxon>
        <taxon>Glomerellaceae</taxon>
        <taxon>Colletotrichum</taxon>
        <taxon>Colletotrichum orchidearum species complex</taxon>
    </lineage>
</organism>
<dbReference type="InterPro" id="IPR018954">
    <property type="entry name" value="Betagal_dom2"/>
</dbReference>
<keyword evidence="2" id="KW-0326">Glycosidase</keyword>
<dbReference type="AlphaFoldDB" id="A0A8H6J4X4"/>
<evidence type="ECO:0000259" key="3">
    <source>
        <dbReference type="SMART" id="SM01029"/>
    </source>
</evidence>
<keyword evidence="5" id="KW-1185">Reference proteome</keyword>
<accession>A0A8H6J4X4</accession>
<dbReference type="SUPFAM" id="SSF49785">
    <property type="entry name" value="Galactose-binding domain-like"/>
    <property type="match status" value="2"/>
</dbReference>
<reference evidence="4" key="1">
    <citation type="journal article" date="2020" name="Phytopathology">
        <title>Genome Sequence Resources of Colletotrichum truncatum, C. plurivorum, C. musicola, and C. sojae: Four Species Pathogenic to Soybean (Glycine max).</title>
        <authorList>
            <person name="Rogerio F."/>
            <person name="Boufleur T.R."/>
            <person name="Ciampi-Guillardi M."/>
            <person name="Sukno S.A."/>
            <person name="Thon M.R."/>
            <person name="Massola Junior N.S."/>
            <person name="Baroncelli R."/>
        </authorList>
    </citation>
    <scope>NUCLEOTIDE SEQUENCE</scope>
    <source>
        <strain evidence="4">LFN0074</strain>
    </source>
</reference>
<dbReference type="OrthoDB" id="1657402at2759"/>
<dbReference type="InterPro" id="IPR037110">
    <property type="entry name" value="Betagal_dom2_sf"/>
</dbReference>
<dbReference type="Proteomes" id="UP000639643">
    <property type="component" value="Unassembled WGS sequence"/>
</dbReference>
<keyword evidence="1" id="KW-0378">Hydrolase</keyword>
<name>A0A8H6J4X4_9PEZI</name>
<protein>
    <submittedName>
        <fullName evidence="4">Putative beta-galactosidase b</fullName>
    </submittedName>
</protein>
<dbReference type="GO" id="GO:0004565">
    <property type="term" value="F:beta-galactosidase activity"/>
    <property type="evidence" value="ECO:0007669"/>
    <property type="project" value="UniProtKB-ARBA"/>
</dbReference>
<proteinExistence type="predicted"/>
<feature type="domain" description="Beta-galactosidase" evidence="3">
    <location>
        <begin position="9"/>
        <end position="140"/>
    </location>
</feature>
<dbReference type="InterPro" id="IPR008979">
    <property type="entry name" value="Galactose-bd-like_sf"/>
</dbReference>
<evidence type="ECO:0000256" key="2">
    <source>
        <dbReference type="ARBA" id="ARBA00023295"/>
    </source>
</evidence>
<dbReference type="EMBL" id="WIGM01001038">
    <property type="protein sequence ID" value="KAF6806183.1"/>
    <property type="molecule type" value="Genomic_DNA"/>
</dbReference>
<dbReference type="Gene3D" id="2.102.20.10">
    <property type="entry name" value="Beta-galactosidase, domain 2"/>
    <property type="match status" value="1"/>
</dbReference>
<sequence>MFIASVVDTSCRANRNPRFTKYSDNERITVVELRNPDTGAGSYALRHKDPTSESDETFRLSVKTSAGEFRIPEHGGTVTLAGHFAKILVANFALGTGGAVLTYSTAEALTYGIFDGGQFEVQLDNSVRVLVLDRDAAHSFWVPAVTNDPLVPEDKVERLPSYTPNPPTWIPATHTTTPNPDENATLPYLYADDYGIHAGFILWRAVFPSPATALHLVTQGGILHAHSIYLNSHPLSSFFGSLTAASGTSTIPLPQSLLHNGTENVILVLQDTSAHEQGSAALRPRGILNATLLGSDAGFSSWHLAGTAGRSAGFDDSTWEEGSPSDGLTGAGVMFHRSIVPLDTPDGHDVSLSIRLGLQTDSDNYTDFRACMYVNEYLYGKYLPKFAPLRNTFPVQGKRGQGR</sequence>
<evidence type="ECO:0000256" key="1">
    <source>
        <dbReference type="ARBA" id="ARBA00022801"/>
    </source>
</evidence>
<dbReference type="Pfam" id="PF13364">
    <property type="entry name" value="BetaGal_ABD2"/>
    <property type="match status" value="2"/>
</dbReference>
<evidence type="ECO:0000313" key="4">
    <source>
        <dbReference type="EMBL" id="KAF6806183.1"/>
    </source>
</evidence>
<dbReference type="Gene3D" id="2.60.120.260">
    <property type="entry name" value="Galactose-binding domain-like"/>
    <property type="match status" value="1"/>
</dbReference>
<dbReference type="SMART" id="SM01029">
    <property type="entry name" value="BetaGal_dom2"/>
    <property type="match status" value="1"/>
</dbReference>
<comment type="caution">
    <text evidence="4">The sequence shown here is derived from an EMBL/GenBank/DDBJ whole genome shotgun (WGS) entry which is preliminary data.</text>
</comment>
<dbReference type="InterPro" id="IPR025300">
    <property type="entry name" value="BetaGal_jelly_roll_dom"/>
</dbReference>
<gene>
    <name evidence="4" type="ORF">CMUS01_14429</name>
</gene>
<dbReference type="Pfam" id="PF10435">
    <property type="entry name" value="BetaGal_dom2"/>
    <property type="match status" value="1"/>
</dbReference>
<dbReference type="SUPFAM" id="SSF51011">
    <property type="entry name" value="Glycosyl hydrolase domain"/>
    <property type="match status" value="1"/>
</dbReference>
<evidence type="ECO:0000313" key="5">
    <source>
        <dbReference type="Proteomes" id="UP000639643"/>
    </source>
</evidence>